<comment type="caution">
    <text evidence="3">The sequence shown here is derived from an EMBL/GenBank/DDBJ whole genome shotgun (WGS) entry which is preliminary data.</text>
</comment>
<evidence type="ECO:0000313" key="3">
    <source>
        <dbReference type="EMBL" id="MFD1948483.1"/>
    </source>
</evidence>
<dbReference type="EMBL" id="JBHUGD010000003">
    <property type="protein sequence ID" value="MFD1948483.1"/>
    <property type="molecule type" value="Genomic_DNA"/>
</dbReference>
<organism evidence="3 4">
    <name type="scientific">Nocardioides aestuarii</name>
    <dbReference type="NCBI Taxonomy" id="252231"/>
    <lineage>
        <taxon>Bacteria</taxon>
        <taxon>Bacillati</taxon>
        <taxon>Actinomycetota</taxon>
        <taxon>Actinomycetes</taxon>
        <taxon>Propionibacteriales</taxon>
        <taxon>Nocardioidaceae</taxon>
        <taxon>Nocardioides</taxon>
    </lineage>
</organism>
<evidence type="ECO:0000313" key="4">
    <source>
        <dbReference type="Proteomes" id="UP001597351"/>
    </source>
</evidence>
<feature type="chain" id="PRO_5045300525" evidence="2">
    <location>
        <begin position="33"/>
        <end position="509"/>
    </location>
</feature>
<accession>A0ABW4TRA1</accession>
<dbReference type="PROSITE" id="PS51318">
    <property type="entry name" value="TAT"/>
    <property type="match status" value="1"/>
</dbReference>
<reference evidence="4" key="1">
    <citation type="journal article" date="2019" name="Int. J. Syst. Evol. Microbiol.">
        <title>The Global Catalogue of Microorganisms (GCM) 10K type strain sequencing project: providing services to taxonomists for standard genome sequencing and annotation.</title>
        <authorList>
            <consortium name="The Broad Institute Genomics Platform"/>
            <consortium name="The Broad Institute Genome Sequencing Center for Infectious Disease"/>
            <person name="Wu L."/>
            <person name="Ma J."/>
        </authorList>
    </citation>
    <scope>NUCLEOTIDE SEQUENCE [LARGE SCALE GENOMIC DNA]</scope>
    <source>
        <strain evidence="4">CGMCC 1.12477</strain>
    </source>
</reference>
<dbReference type="Proteomes" id="UP001597351">
    <property type="component" value="Unassembled WGS sequence"/>
</dbReference>
<feature type="compositionally biased region" description="Polar residues" evidence="1">
    <location>
        <begin position="239"/>
        <end position="249"/>
    </location>
</feature>
<protein>
    <submittedName>
        <fullName evidence="3">Lysyl oxidase family protein</fullName>
    </submittedName>
</protein>
<feature type="signal peptide" evidence="2">
    <location>
        <begin position="1"/>
        <end position="32"/>
    </location>
</feature>
<keyword evidence="2" id="KW-0732">Signal</keyword>
<sequence length="509" mass="55341">MPAQHHRRTAAVGLAVAALAAGALTTSPSATAAPTESPIRLMAPDSITVRSHDGYVYSDFGLEMAAQNQDFEIRANRASYDDPIVAVWKSAGGDVPIEGEGTTMSSWQGLDGFLKVVVRKVGRKRPVSTQDGMTGCFNSWSSRAVAPDHASGNDYPWNCPYNPYTQGSVMGIAKGFAVSALGDYGYYASKMKPGDYRVKATIAPAWQEFFGISAEDATSVTAVRVRKGRDGWRPAQRTAPDTASGQQLEENPGAPAQESAGALANEFAPDLEALPAFGIGMNRKGTAVRFGANVWNGGNGPLVVEGFEPDTAAARAKHEGEEHLDAYQYYFDGNGEITGHDLVGEFTFHEGNHNHWHYEDFAAYTLLNEDMTEAVRSSKVSFCLANTDAIDYTIEHADWRPENTDLSSDCGGRGATYLREVLSAGSGDTYYQYRTGQAFRVGNLPDGDYWISVEANPFGRLQELDTENNQSLRKITLSTNKRGIRKVTAEQVGVIQEDWGYYRSMRNAG</sequence>
<dbReference type="RefSeq" id="WP_343920581.1">
    <property type="nucleotide sequence ID" value="NZ_BAAAJT010000002.1"/>
</dbReference>
<proteinExistence type="predicted"/>
<keyword evidence="4" id="KW-1185">Reference proteome</keyword>
<feature type="region of interest" description="Disordered" evidence="1">
    <location>
        <begin position="228"/>
        <end position="259"/>
    </location>
</feature>
<evidence type="ECO:0000256" key="2">
    <source>
        <dbReference type="SAM" id="SignalP"/>
    </source>
</evidence>
<evidence type="ECO:0000256" key="1">
    <source>
        <dbReference type="SAM" id="MobiDB-lite"/>
    </source>
</evidence>
<dbReference type="Pfam" id="PF01186">
    <property type="entry name" value="Lysyl_oxidase"/>
    <property type="match status" value="1"/>
</dbReference>
<dbReference type="InterPro" id="IPR001695">
    <property type="entry name" value="Lysyl_oxidase"/>
</dbReference>
<name>A0ABW4TRA1_9ACTN</name>
<gene>
    <name evidence="3" type="ORF">ACFSDE_16890</name>
</gene>
<dbReference type="InterPro" id="IPR006311">
    <property type="entry name" value="TAT_signal"/>
</dbReference>